<evidence type="ECO:0000259" key="1">
    <source>
        <dbReference type="Pfam" id="PF03372"/>
    </source>
</evidence>
<dbReference type="GO" id="GO:0004519">
    <property type="term" value="F:endonuclease activity"/>
    <property type="evidence" value="ECO:0007669"/>
    <property type="project" value="UniProtKB-KW"/>
</dbReference>
<dbReference type="SUPFAM" id="SSF56219">
    <property type="entry name" value="DNase I-like"/>
    <property type="match status" value="1"/>
</dbReference>
<protein>
    <submittedName>
        <fullName evidence="2">Endonuclease/Exonuclease/phosphatase family protein</fullName>
    </submittedName>
</protein>
<dbReference type="AlphaFoldDB" id="A0A1M5N6C9"/>
<gene>
    <name evidence="2" type="ORF">SAMN05444003_1209</name>
</gene>
<keyword evidence="2" id="KW-0540">Nuclease</keyword>
<dbReference type="Gene3D" id="3.60.10.10">
    <property type="entry name" value="Endonuclease/exonuclease/phosphatase"/>
    <property type="match status" value="1"/>
</dbReference>
<feature type="domain" description="Endonuclease/exonuclease/phosphatase" evidence="1">
    <location>
        <begin position="13"/>
        <end position="334"/>
    </location>
</feature>
<organism evidence="2 3">
    <name type="scientific">Cognatiyoonia sediminum</name>
    <dbReference type="NCBI Taxonomy" id="1508389"/>
    <lineage>
        <taxon>Bacteria</taxon>
        <taxon>Pseudomonadati</taxon>
        <taxon>Pseudomonadota</taxon>
        <taxon>Alphaproteobacteria</taxon>
        <taxon>Rhodobacterales</taxon>
        <taxon>Paracoccaceae</taxon>
        <taxon>Cognatiyoonia</taxon>
    </lineage>
</organism>
<proteinExistence type="predicted"/>
<sequence length="343" mass="38697">MGTDLGSARLRIATYNVEWFNRLFKDDGTLINDGSWSSRWNVTKARQTEALGMVFSKMDADAVMIIEAPDSSPHRDGVVALETFAKAFGLRANKAMIGFPNDTQQEIALLYDPQIMQVTHKPLADPERAPRFDQDFLLDVDVDAKPDPIRWSKPPLEIEVTLPNDKLLHLIGVHAKSKAPHGATEESEAIRISIENRRKQLAQCIWLRRRVQAHLSKSNPLIVLGDFNDGPGLDEYEKLFGRSGVEIVLGEEARNKLFDPHARMVLGSKFGAKPSTARFRRQDGPFLQALLDYIMVSEDLMSHQPNWQIWHPFDHPACFEDVTLRDALLDASDHFPVVLDIAL</sequence>
<dbReference type="EMBL" id="FQXB01000001">
    <property type="protein sequence ID" value="SHG85025.1"/>
    <property type="molecule type" value="Genomic_DNA"/>
</dbReference>
<keyword evidence="2" id="KW-0269">Exonuclease</keyword>
<name>A0A1M5N6C9_9RHOB</name>
<dbReference type="InterPro" id="IPR036691">
    <property type="entry name" value="Endo/exonu/phosph_ase_sf"/>
</dbReference>
<dbReference type="STRING" id="1508389.SAMN05444003_1209"/>
<evidence type="ECO:0000313" key="2">
    <source>
        <dbReference type="EMBL" id="SHG85025.1"/>
    </source>
</evidence>
<dbReference type="InterPro" id="IPR005135">
    <property type="entry name" value="Endo/exonuclease/phosphatase"/>
</dbReference>
<evidence type="ECO:0000313" key="3">
    <source>
        <dbReference type="Proteomes" id="UP000184074"/>
    </source>
</evidence>
<keyword evidence="3" id="KW-1185">Reference proteome</keyword>
<accession>A0A1M5N6C9</accession>
<keyword evidence="2" id="KW-0378">Hydrolase</keyword>
<dbReference type="Pfam" id="PF03372">
    <property type="entry name" value="Exo_endo_phos"/>
    <property type="match status" value="1"/>
</dbReference>
<dbReference type="Proteomes" id="UP000184074">
    <property type="component" value="Unassembled WGS sequence"/>
</dbReference>
<keyword evidence="2" id="KW-0255">Endonuclease</keyword>
<dbReference type="GO" id="GO:0004527">
    <property type="term" value="F:exonuclease activity"/>
    <property type="evidence" value="ECO:0007669"/>
    <property type="project" value="UniProtKB-KW"/>
</dbReference>
<reference evidence="2 3" key="1">
    <citation type="submission" date="2016-11" db="EMBL/GenBank/DDBJ databases">
        <authorList>
            <person name="Jaros S."/>
            <person name="Januszkiewicz K."/>
            <person name="Wedrychowicz H."/>
        </authorList>
    </citation>
    <scope>NUCLEOTIDE SEQUENCE [LARGE SCALE GENOMIC DNA]</scope>
    <source>
        <strain evidence="2 3">DSM 28715</strain>
    </source>
</reference>